<proteinExistence type="predicted"/>
<sequence>MSFPSSVPVAAAGFLLFCLVLGSSAGSVSSFFGCRPGQFHLFRPHNTEYRPKGSARPSAAPAPTCVYYADVPPPCAMRNGVADGVSITINSPSVNTLHRHPVSPLPSEGSLRPNRDLQRSLYATCTRKSSTLHLIHVNQHQVCNDRFSGHDHPALAPEAPRPLKHLTPPMRSCATETAHRESAMRKTTALILFCDRVSQQLTTSMALVTTAFHPLNRLLESPFAKSSDLLRLLVRNALETTAIALELNLQPFTKRTFQHLHSTQRSKICPVHTAIRIRRAMATGLLGQAFPPEIGTSLRNARKSKTASGRLESWPRGKINIASHQRTPSLVDGRAGEKDVDSRED</sequence>
<reference evidence="3" key="1">
    <citation type="journal article" date="2020" name="Stud. Mycol.">
        <title>101 Dothideomycetes genomes: a test case for predicting lifestyles and emergence of pathogens.</title>
        <authorList>
            <person name="Haridas S."/>
            <person name="Albert R."/>
            <person name="Binder M."/>
            <person name="Bloem J."/>
            <person name="Labutti K."/>
            <person name="Salamov A."/>
            <person name="Andreopoulos B."/>
            <person name="Baker S."/>
            <person name="Barry K."/>
            <person name="Bills G."/>
            <person name="Bluhm B."/>
            <person name="Cannon C."/>
            <person name="Castanera R."/>
            <person name="Culley D."/>
            <person name="Daum C."/>
            <person name="Ezra D."/>
            <person name="Gonzalez J."/>
            <person name="Henrissat B."/>
            <person name="Kuo A."/>
            <person name="Liang C."/>
            <person name="Lipzen A."/>
            <person name="Lutzoni F."/>
            <person name="Magnuson J."/>
            <person name="Mondo S."/>
            <person name="Nolan M."/>
            <person name="Ohm R."/>
            <person name="Pangilinan J."/>
            <person name="Park H.-J."/>
            <person name="Ramirez L."/>
            <person name="Alfaro M."/>
            <person name="Sun H."/>
            <person name="Tritt A."/>
            <person name="Yoshinaga Y."/>
            <person name="Zwiers L.-H."/>
            <person name="Turgeon B."/>
            <person name="Goodwin S."/>
            <person name="Spatafora J."/>
            <person name="Crous P."/>
            <person name="Grigoriev I."/>
        </authorList>
    </citation>
    <scope>NUCLEOTIDE SEQUENCE</scope>
    <source>
        <strain evidence="3">SCOH1-5</strain>
    </source>
</reference>
<evidence type="ECO:0008006" key="5">
    <source>
        <dbReference type="Google" id="ProtNLM"/>
    </source>
</evidence>
<gene>
    <name evidence="3" type="ORF">CERZMDRAFT_89279</name>
</gene>
<protein>
    <recommendedName>
        <fullName evidence="5">Transmembrane protein</fullName>
    </recommendedName>
</protein>
<organism evidence="3 4">
    <name type="scientific">Cercospora zeae-maydis SCOH1-5</name>
    <dbReference type="NCBI Taxonomy" id="717836"/>
    <lineage>
        <taxon>Eukaryota</taxon>
        <taxon>Fungi</taxon>
        <taxon>Dikarya</taxon>
        <taxon>Ascomycota</taxon>
        <taxon>Pezizomycotina</taxon>
        <taxon>Dothideomycetes</taxon>
        <taxon>Dothideomycetidae</taxon>
        <taxon>Mycosphaerellales</taxon>
        <taxon>Mycosphaerellaceae</taxon>
        <taxon>Cercospora</taxon>
    </lineage>
</organism>
<dbReference type="EMBL" id="ML992720">
    <property type="protein sequence ID" value="KAF2206446.1"/>
    <property type="molecule type" value="Genomic_DNA"/>
</dbReference>
<feature type="region of interest" description="Disordered" evidence="1">
    <location>
        <begin position="297"/>
        <end position="345"/>
    </location>
</feature>
<accession>A0A6A6EYG3</accession>
<keyword evidence="4" id="KW-1185">Reference proteome</keyword>
<evidence type="ECO:0000313" key="4">
    <source>
        <dbReference type="Proteomes" id="UP000799539"/>
    </source>
</evidence>
<feature type="signal peptide" evidence="2">
    <location>
        <begin position="1"/>
        <end position="25"/>
    </location>
</feature>
<name>A0A6A6EYG3_9PEZI</name>
<evidence type="ECO:0000256" key="1">
    <source>
        <dbReference type="SAM" id="MobiDB-lite"/>
    </source>
</evidence>
<feature type="chain" id="PRO_5025491136" description="Transmembrane protein" evidence="2">
    <location>
        <begin position="26"/>
        <end position="345"/>
    </location>
</feature>
<dbReference type="Proteomes" id="UP000799539">
    <property type="component" value="Unassembled WGS sequence"/>
</dbReference>
<feature type="compositionally biased region" description="Basic and acidic residues" evidence="1">
    <location>
        <begin position="334"/>
        <end position="345"/>
    </location>
</feature>
<dbReference type="AlphaFoldDB" id="A0A6A6EYG3"/>
<keyword evidence="2" id="KW-0732">Signal</keyword>
<evidence type="ECO:0000313" key="3">
    <source>
        <dbReference type="EMBL" id="KAF2206446.1"/>
    </source>
</evidence>
<evidence type="ECO:0000256" key="2">
    <source>
        <dbReference type="SAM" id="SignalP"/>
    </source>
</evidence>